<evidence type="ECO:0000313" key="2">
    <source>
        <dbReference type="Proteomes" id="UP000242715"/>
    </source>
</evidence>
<keyword evidence="2" id="KW-1185">Reference proteome</keyword>
<sequence>MESKAKKKEFHSHFSRQVMFSEKKSELGCTRRQTNLPFCDAEIASVTLFSNTCNLVLLSSYVQILNIHIVNIRKDIVHIRTE</sequence>
<dbReference type="EMBL" id="DF973708">
    <property type="protein sequence ID" value="GAU38266.1"/>
    <property type="molecule type" value="Genomic_DNA"/>
</dbReference>
<evidence type="ECO:0000313" key="1">
    <source>
        <dbReference type="EMBL" id="GAU38266.1"/>
    </source>
</evidence>
<gene>
    <name evidence="1" type="ORF">TSUD_119470</name>
</gene>
<proteinExistence type="predicted"/>
<protein>
    <submittedName>
        <fullName evidence="1">Uncharacterized protein</fullName>
    </submittedName>
</protein>
<dbReference type="Proteomes" id="UP000242715">
    <property type="component" value="Unassembled WGS sequence"/>
</dbReference>
<accession>A0A2Z6N2W3</accession>
<dbReference type="AlphaFoldDB" id="A0A2Z6N2W3"/>
<reference evidence="2" key="1">
    <citation type="journal article" date="2017" name="Front. Plant Sci.">
        <title>Climate Clever Clovers: New Paradigm to Reduce the Environmental Footprint of Ruminants by Breeding Low Methanogenic Forages Utilizing Haplotype Variation.</title>
        <authorList>
            <person name="Kaur P."/>
            <person name="Appels R."/>
            <person name="Bayer P.E."/>
            <person name="Keeble-Gagnere G."/>
            <person name="Wang J."/>
            <person name="Hirakawa H."/>
            <person name="Shirasawa K."/>
            <person name="Vercoe P."/>
            <person name="Stefanova K."/>
            <person name="Durmic Z."/>
            <person name="Nichols P."/>
            <person name="Revell C."/>
            <person name="Isobe S.N."/>
            <person name="Edwards D."/>
            <person name="Erskine W."/>
        </authorList>
    </citation>
    <scope>NUCLEOTIDE SEQUENCE [LARGE SCALE GENOMIC DNA]</scope>
    <source>
        <strain evidence="2">cv. Daliak</strain>
    </source>
</reference>
<organism evidence="1 2">
    <name type="scientific">Trifolium subterraneum</name>
    <name type="common">Subterranean clover</name>
    <dbReference type="NCBI Taxonomy" id="3900"/>
    <lineage>
        <taxon>Eukaryota</taxon>
        <taxon>Viridiplantae</taxon>
        <taxon>Streptophyta</taxon>
        <taxon>Embryophyta</taxon>
        <taxon>Tracheophyta</taxon>
        <taxon>Spermatophyta</taxon>
        <taxon>Magnoliopsida</taxon>
        <taxon>eudicotyledons</taxon>
        <taxon>Gunneridae</taxon>
        <taxon>Pentapetalae</taxon>
        <taxon>rosids</taxon>
        <taxon>fabids</taxon>
        <taxon>Fabales</taxon>
        <taxon>Fabaceae</taxon>
        <taxon>Papilionoideae</taxon>
        <taxon>50 kb inversion clade</taxon>
        <taxon>NPAAA clade</taxon>
        <taxon>Hologalegina</taxon>
        <taxon>IRL clade</taxon>
        <taxon>Trifolieae</taxon>
        <taxon>Trifolium</taxon>
    </lineage>
</organism>
<name>A0A2Z6N2W3_TRISU</name>